<dbReference type="EMBL" id="VSIX01000043">
    <property type="protein sequence ID" value="TYB31254.1"/>
    <property type="molecule type" value="Genomic_DNA"/>
</dbReference>
<reference evidence="1" key="1">
    <citation type="submission" date="2019-08" db="EMBL/GenBank/DDBJ databases">
        <title>Genomic characterization of a novel candidate phylum (ARYD3) from a high temperature, high salinity tertiary oil reservoir in north central Oklahoma, USA.</title>
        <authorList>
            <person name="Youssef N.H."/>
            <person name="Yadav A."/>
            <person name="Elshahed M.S."/>
        </authorList>
    </citation>
    <scope>NUCLEOTIDE SEQUENCE [LARGE SCALE GENOMIC DNA]</scope>
    <source>
        <strain evidence="1">ARYD3</strain>
    </source>
</reference>
<dbReference type="Proteomes" id="UP000324143">
    <property type="component" value="Unassembled WGS sequence"/>
</dbReference>
<accession>A0A5D0MC09</accession>
<feature type="non-terminal residue" evidence="1">
    <location>
        <position position="243"/>
    </location>
</feature>
<organism evidence="1 2">
    <name type="scientific">Candidatus Mcinerneyibacterium aminivorans</name>
    <dbReference type="NCBI Taxonomy" id="2703815"/>
    <lineage>
        <taxon>Bacteria</taxon>
        <taxon>Candidatus Macinerneyibacteriota</taxon>
        <taxon>Candidatus Mcinerneyibacteria</taxon>
        <taxon>Candidatus Mcinerneyibacteriales</taxon>
        <taxon>Candidatus Mcinerneyibacteriaceae</taxon>
        <taxon>Candidatus Mcinerneyibacterium</taxon>
    </lineage>
</organism>
<gene>
    <name evidence="1" type="ORF">FXF47_04995</name>
</gene>
<dbReference type="AlphaFoldDB" id="A0A5D0MC09"/>
<name>A0A5D0MC09_9BACT</name>
<evidence type="ECO:0000313" key="1">
    <source>
        <dbReference type="EMBL" id="TYB31254.1"/>
    </source>
</evidence>
<evidence type="ECO:0000313" key="2">
    <source>
        <dbReference type="Proteomes" id="UP000324143"/>
    </source>
</evidence>
<proteinExistence type="predicted"/>
<protein>
    <submittedName>
        <fullName evidence="1">Uncharacterized protein</fullName>
    </submittedName>
</protein>
<comment type="caution">
    <text evidence="1">The sequence shown here is derived from an EMBL/GenBank/DDBJ whole genome shotgun (WGS) entry which is preliminary data.</text>
</comment>
<sequence length="243" mass="29406">MLTSRAISSQPNPNMFFKKFNSNLENNKYFYIEDKKDFLVSDDYTSELVRTLVIKILPSEKKYIFSPSSFIPEQTRIIDFKILKRNNVKYTSVDILKSKNNKFLSYNFKNNLLNLEIKKTEDPLIIYLKYKKKYPSKIYSIKENFSFRKNIFRKEIKIRVSKKLSAKFQSIDLLSYKKNENLKYNIYSWNLNYLQTRFVDDFKLKIIFYNNLYDLHRIIKKEHPGNLKESIFYKRIKSFKSVD</sequence>
<keyword evidence="2" id="KW-1185">Reference proteome</keyword>